<organism evidence="12 14">
    <name type="scientific">Adineta steineri</name>
    <dbReference type="NCBI Taxonomy" id="433720"/>
    <lineage>
        <taxon>Eukaryota</taxon>
        <taxon>Metazoa</taxon>
        <taxon>Spiralia</taxon>
        <taxon>Gnathifera</taxon>
        <taxon>Rotifera</taxon>
        <taxon>Eurotatoria</taxon>
        <taxon>Bdelloidea</taxon>
        <taxon>Adinetida</taxon>
        <taxon>Adinetidae</taxon>
        <taxon>Adineta</taxon>
    </lineage>
</organism>
<dbReference type="GO" id="GO:0017059">
    <property type="term" value="C:serine palmitoyltransferase complex"/>
    <property type="evidence" value="ECO:0007669"/>
    <property type="project" value="TreeGrafter"/>
</dbReference>
<dbReference type="Gene3D" id="3.40.640.10">
    <property type="entry name" value="Type I PLP-dependent aspartate aminotransferase-like (Major domain)"/>
    <property type="match status" value="1"/>
</dbReference>
<dbReference type="InterPro" id="IPR050087">
    <property type="entry name" value="AON_synthase_class-II"/>
</dbReference>
<reference evidence="12" key="1">
    <citation type="submission" date="2021-02" db="EMBL/GenBank/DDBJ databases">
        <authorList>
            <person name="Nowell W R."/>
        </authorList>
    </citation>
    <scope>NUCLEOTIDE SEQUENCE</scope>
</reference>
<dbReference type="OrthoDB" id="65434at2759"/>
<evidence type="ECO:0000256" key="5">
    <source>
        <dbReference type="ARBA" id="ARBA00022898"/>
    </source>
</evidence>
<sequence>MTAAKKSKKTDMKNKSSIITNTKLSVSDQFHEEFEETPTWTAVITVLGYAILSLLGWLRDFLRNIGIENKKTSQDPNPKNFVPLYQSYECFYTRNLYTRIRDVFNQPIASVAGATVDVMERISDDFNWTFKFTGKKLPSINLGSYNYLGFAENSGPCSEQAIKSIEKYGLTTCSTRHELGTQKYMIELEDLMAKYLNVEDCIAFGMGFATNALNIPALAGKGDLILSDRLNHTSLILGARLSGAVIRTFNHNDIKDLEFQLRNAIIHGQPRTCRPWKKILIIVEGVYSMEGSLCKLPEIIEIKKKYKAYLYVDEAHSIGAIGSRGRGVVDYWNVDADDIDIHMGTFTKSFGSAGGYIAGKKSLIDHIRIYTHSGCYSLSMSAPVVYQIISALSIIMGLDGTNDGQNRIQQLACNVRYFRRQLVDMGFIVYGNDNSPVVPVMIFMPAKIAAVNREMLKRGCAVVTVGFPATLLTESRVRFCISAGHTKEMLDHALKAMDEVGHLVSLRYSNRNHSRRWNELNRANYDNEYISC</sequence>
<feature type="transmembrane region" description="Helical" evidence="9">
    <location>
        <begin position="40"/>
        <end position="58"/>
    </location>
</feature>
<dbReference type="GO" id="GO:0046512">
    <property type="term" value="P:sphingosine biosynthetic process"/>
    <property type="evidence" value="ECO:0007669"/>
    <property type="project" value="TreeGrafter"/>
</dbReference>
<dbReference type="InterPro" id="IPR015422">
    <property type="entry name" value="PyrdxlP-dep_Trfase_small"/>
</dbReference>
<evidence type="ECO:0000256" key="6">
    <source>
        <dbReference type="ARBA" id="ARBA00023315"/>
    </source>
</evidence>
<dbReference type="Pfam" id="PF00155">
    <property type="entry name" value="Aminotran_1_2"/>
    <property type="match status" value="1"/>
</dbReference>
<comment type="similarity">
    <text evidence="2 8">Belongs to the class-II pyridoxal-phosphate-dependent aminotransferase family.</text>
</comment>
<keyword evidence="9" id="KW-0812">Transmembrane</keyword>
<dbReference type="GO" id="GO:0030170">
    <property type="term" value="F:pyridoxal phosphate binding"/>
    <property type="evidence" value="ECO:0007669"/>
    <property type="project" value="InterPro"/>
</dbReference>
<accession>A0A814CGW2</accession>
<evidence type="ECO:0000256" key="4">
    <source>
        <dbReference type="ARBA" id="ARBA00022679"/>
    </source>
</evidence>
<evidence type="ECO:0000256" key="2">
    <source>
        <dbReference type="ARBA" id="ARBA00008392"/>
    </source>
</evidence>
<evidence type="ECO:0000256" key="3">
    <source>
        <dbReference type="ARBA" id="ARBA00013220"/>
    </source>
</evidence>
<dbReference type="Gene3D" id="3.90.1150.10">
    <property type="entry name" value="Aspartate Aminotransferase, domain 1"/>
    <property type="match status" value="1"/>
</dbReference>
<keyword evidence="4" id="KW-0808">Transferase</keyword>
<dbReference type="SUPFAM" id="SSF53383">
    <property type="entry name" value="PLP-dependent transferases"/>
    <property type="match status" value="1"/>
</dbReference>
<dbReference type="InterPro" id="IPR001917">
    <property type="entry name" value="Aminotrans_II_pyridoxalP_BS"/>
</dbReference>
<name>A0A814CGW2_9BILA</name>
<proteinExistence type="inferred from homology"/>
<evidence type="ECO:0000313" key="14">
    <source>
        <dbReference type="Proteomes" id="UP000663845"/>
    </source>
</evidence>
<dbReference type="PROSITE" id="PS00599">
    <property type="entry name" value="AA_TRANSFER_CLASS_2"/>
    <property type="match status" value="1"/>
</dbReference>
<evidence type="ECO:0000313" key="12">
    <source>
        <dbReference type="EMBL" id="CAF0941938.1"/>
    </source>
</evidence>
<dbReference type="PANTHER" id="PTHR13693:SF3">
    <property type="entry name" value="LD36009P"/>
    <property type="match status" value="1"/>
</dbReference>
<keyword evidence="9" id="KW-0472">Membrane</keyword>
<evidence type="ECO:0000256" key="8">
    <source>
        <dbReference type="RuleBase" id="RU003693"/>
    </source>
</evidence>
<dbReference type="PANTHER" id="PTHR13693">
    <property type="entry name" value="CLASS II AMINOTRANSFERASE/8-AMINO-7-OXONONANOATE SYNTHASE"/>
    <property type="match status" value="1"/>
</dbReference>
<feature type="domain" description="Aminotransferase class I/classII large" evidence="10">
    <location>
        <begin position="140"/>
        <end position="496"/>
    </location>
</feature>
<evidence type="ECO:0000259" key="10">
    <source>
        <dbReference type="Pfam" id="PF00155"/>
    </source>
</evidence>
<dbReference type="CDD" id="cd06454">
    <property type="entry name" value="KBL_like"/>
    <property type="match status" value="1"/>
</dbReference>
<dbReference type="Proteomes" id="UP000663845">
    <property type="component" value="Unassembled WGS sequence"/>
</dbReference>
<dbReference type="InterPro" id="IPR015424">
    <property type="entry name" value="PyrdxlP-dep_Trfase"/>
</dbReference>
<dbReference type="GO" id="GO:0004758">
    <property type="term" value="F:serine C-palmitoyltransferase activity"/>
    <property type="evidence" value="ECO:0007669"/>
    <property type="project" value="UniProtKB-EC"/>
</dbReference>
<keyword evidence="5 8" id="KW-0663">Pyridoxal phosphate</keyword>
<evidence type="ECO:0000256" key="9">
    <source>
        <dbReference type="SAM" id="Phobius"/>
    </source>
</evidence>
<dbReference type="InterPro" id="IPR004839">
    <property type="entry name" value="Aminotransferase_I/II_large"/>
</dbReference>
<comment type="cofactor">
    <cofactor evidence="1 8">
        <name>pyridoxal 5'-phosphate</name>
        <dbReference type="ChEBI" id="CHEBI:597326"/>
    </cofactor>
</comment>
<dbReference type="EC" id="2.3.1.50" evidence="3"/>
<dbReference type="Proteomes" id="UP000663891">
    <property type="component" value="Unassembled WGS sequence"/>
</dbReference>
<gene>
    <name evidence="12" type="ORF">JYZ213_LOCUS12782</name>
    <name evidence="13" type="ORF">OKA104_LOCUS2474</name>
    <name evidence="11" type="ORF">VCS650_LOCUS11089</name>
</gene>
<keyword evidence="9" id="KW-1133">Transmembrane helix</keyword>
<evidence type="ECO:0000256" key="1">
    <source>
        <dbReference type="ARBA" id="ARBA00001933"/>
    </source>
</evidence>
<comment type="caution">
    <text evidence="12">The sequence shown here is derived from an EMBL/GenBank/DDBJ whole genome shotgun (WGS) entry which is preliminary data.</text>
</comment>
<dbReference type="EMBL" id="CAJNOG010000100">
    <property type="protein sequence ID" value="CAF0941938.1"/>
    <property type="molecule type" value="Genomic_DNA"/>
</dbReference>
<dbReference type="GO" id="GO:0046513">
    <property type="term" value="P:ceramide biosynthetic process"/>
    <property type="evidence" value="ECO:0007669"/>
    <property type="project" value="TreeGrafter"/>
</dbReference>
<protein>
    <recommendedName>
        <fullName evidence="3">serine C-palmitoyltransferase</fullName>
        <ecNumber evidence="3">2.3.1.50</ecNumber>
    </recommendedName>
</protein>
<comment type="catalytic activity">
    <reaction evidence="7">
        <text>L-serine + hexadecanoyl-CoA + H(+) = 3-oxosphinganine + CO2 + CoA</text>
        <dbReference type="Rhea" id="RHEA:14761"/>
        <dbReference type="ChEBI" id="CHEBI:15378"/>
        <dbReference type="ChEBI" id="CHEBI:16526"/>
        <dbReference type="ChEBI" id="CHEBI:33384"/>
        <dbReference type="ChEBI" id="CHEBI:57287"/>
        <dbReference type="ChEBI" id="CHEBI:57379"/>
        <dbReference type="ChEBI" id="CHEBI:58299"/>
        <dbReference type="EC" id="2.3.1.50"/>
    </reaction>
</comment>
<dbReference type="GO" id="GO:0016020">
    <property type="term" value="C:membrane"/>
    <property type="evidence" value="ECO:0007669"/>
    <property type="project" value="GOC"/>
</dbReference>
<dbReference type="Proteomes" id="UP000663881">
    <property type="component" value="Unassembled WGS sequence"/>
</dbReference>
<evidence type="ECO:0000313" key="13">
    <source>
        <dbReference type="EMBL" id="CAF3518839.1"/>
    </source>
</evidence>
<keyword evidence="6" id="KW-0012">Acyltransferase</keyword>
<evidence type="ECO:0000313" key="11">
    <source>
        <dbReference type="EMBL" id="CAF0933824.1"/>
    </source>
</evidence>
<dbReference type="EMBL" id="CAJNON010000081">
    <property type="protein sequence ID" value="CAF0933824.1"/>
    <property type="molecule type" value="Genomic_DNA"/>
</dbReference>
<dbReference type="AlphaFoldDB" id="A0A814CGW2"/>
<dbReference type="InterPro" id="IPR015421">
    <property type="entry name" value="PyrdxlP-dep_Trfase_major"/>
</dbReference>
<evidence type="ECO:0000256" key="7">
    <source>
        <dbReference type="ARBA" id="ARBA00048528"/>
    </source>
</evidence>
<dbReference type="EMBL" id="CAJOAY010000067">
    <property type="protein sequence ID" value="CAF3518839.1"/>
    <property type="molecule type" value="Genomic_DNA"/>
</dbReference>